<evidence type="ECO:0000313" key="3">
    <source>
        <dbReference type="Proteomes" id="UP001283361"/>
    </source>
</evidence>
<dbReference type="PANTHER" id="PTHR46599:SF3">
    <property type="entry name" value="PIGGYBAC TRANSPOSABLE ELEMENT-DERIVED PROTEIN 4"/>
    <property type="match status" value="1"/>
</dbReference>
<evidence type="ECO:0000259" key="1">
    <source>
        <dbReference type="Pfam" id="PF13843"/>
    </source>
</evidence>
<sequence length="202" mass="23227">MDSDVDENGEPQWAKNVHHFPHIPLFTGQPGIKAAIPDDPSPIDIYNLFITDELIAEWKTETNRYARTVINSKDLQLLSNRSRLKKWKPETLSKFKEVYEPRQDICINEAMVPFKGRSKFKVFMKDKPTKWGFKLNELIESGTGNVYNLEKYCADKRISNKPVDVTMRLMEHLLKKGYVYTGCILITTAARNCGPVFRGTGQ</sequence>
<reference evidence="2" key="1">
    <citation type="journal article" date="2023" name="G3 (Bethesda)">
        <title>A reference genome for the long-term kleptoplast-retaining sea slug Elysia crispata morphotype clarki.</title>
        <authorList>
            <person name="Eastman K.E."/>
            <person name="Pendleton A.L."/>
            <person name="Shaikh M.A."/>
            <person name="Suttiyut T."/>
            <person name="Ogas R."/>
            <person name="Tomko P."/>
            <person name="Gavelis G."/>
            <person name="Widhalm J.R."/>
            <person name="Wisecaver J.H."/>
        </authorList>
    </citation>
    <scope>NUCLEOTIDE SEQUENCE</scope>
    <source>
        <strain evidence="2">ECLA1</strain>
    </source>
</reference>
<evidence type="ECO:0000313" key="2">
    <source>
        <dbReference type="EMBL" id="KAK3712884.1"/>
    </source>
</evidence>
<gene>
    <name evidence="2" type="ORF">RRG08_034024</name>
</gene>
<dbReference type="Pfam" id="PF13843">
    <property type="entry name" value="DDE_Tnp_1_7"/>
    <property type="match status" value="1"/>
</dbReference>
<dbReference type="InterPro" id="IPR029526">
    <property type="entry name" value="PGBD"/>
</dbReference>
<organism evidence="2 3">
    <name type="scientific">Elysia crispata</name>
    <name type="common">lettuce slug</name>
    <dbReference type="NCBI Taxonomy" id="231223"/>
    <lineage>
        <taxon>Eukaryota</taxon>
        <taxon>Metazoa</taxon>
        <taxon>Spiralia</taxon>
        <taxon>Lophotrochozoa</taxon>
        <taxon>Mollusca</taxon>
        <taxon>Gastropoda</taxon>
        <taxon>Heterobranchia</taxon>
        <taxon>Euthyneura</taxon>
        <taxon>Panpulmonata</taxon>
        <taxon>Sacoglossa</taxon>
        <taxon>Placobranchoidea</taxon>
        <taxon>Plakobranchidae</taxon>
        <taxon>Elysia</taxon>
    </lineage>
</organism>
<protein>
    <recommendedName>
        <fullName evidence="1">PiggyBac transposable element-derived protein domain-containing protein</fullName>
    </recommendedName>
</protein>
<keyword evidence="3" id="KW-1185">Reference proteome</keyword>
<name>A0AAE0XUH1_9GAST</name>
<accession>A0AAE0XUH1</accession>
<feature type="domain" description="PiggyBac transposable element-derived protein" evidence="1">
    <location>
        <begin position="93"/>
        <end position="179"/>
    </location>
</feature>
<proteinExistence type="predicted"/>
<dbReference type="EMBL" id="JAWDGP010007575">
    <property type="protein sequence ID" value="KAK3712884.1"/>
    <property type="molecule type" value="Genomic_DNA"/>
</dbReference>
<dbReference type="Proteomes" id="UP001283361">
    <property type="component" value="Unassembled WGS sequence"/>
</dbReference>
<comment type="caution">
    <text evidence="2">The sequence shown here is derived from an EMBL/GenBank/DDBJ whole genome shotgun (WGS) entry which is preliminary data.</text>
</comment>
<dbReference type="PANTHER" id="PTHR46599">
    <property type="entry name" value="PIGGYBAC TRANSPOSABLE ELEMENT-DERIVED PROTEIN 4"/>
    <property type="match status" value="1"/>
</dbReference>
<dbReference type="AlphaFoldDB" id="A0AAE0XUH1"/>